<accession>A0ACB9QB73</accession>
<comment type="caution">
    <text evidence="1">The sequence shown here is derived from an EMBL/GenBank/DDBJ whole genome shotgun (WGS) entry which is preliminary data.</text>
</comment>
<evidence type="ECO:0000313" key="2">
    <source>
        <dbReference type="Proteomes" id="UP000828941"/>
    </source>
</evidence>
<proteinExistence type="predicted"/>
<keyword evidence="2" id="KW-1185">Reference proteome</keyword>
<dbReference type="EMBL" id="CM039426">
    <property type="protein sequence ID" value="KAI4358032.1"/>
    <property type="molecule type" value="Genomic_DNA"/>
</dbReference>
<sequence>MRIHLHNSTAPAFLITCDICHREIETGPGWLCEVCPDYDICNVCYRQKDGSGGIDHRPKLTNHPSATAHRHHVPYGFKSNLWKMQDLVVHASQCHTAAHGDPIPLLRRRYYVRCRYPDCGKMKVLFDHGAQCPTRASGGCGLCKRMWYLIQLHSQACKQPQCSVPRCSEVKEHLRLQQQQQRQV</sequence>
<organism evidence="1 2">
    <name type="scientific">Bauhinia variegata</name>
    <name type="common">Purple orchid tree</name>
    <name type="synonym">Phanera variegata</name>
    <dbReference type="NCBI Taxonomy" id="167791"/>
    <lineage>
        <taxon>Eukaryota</taxon>
        <taxon>Viridiplantae</taxon>
        <taxon>Streptophyta</taxon>
        <taxon>Embryophyta</taxon>
        <taxon>Tracheophyta</taxon>
        <taxon>Spermatophyta</taxon>
        <taxon>Magnoliopsida</taxon>
        <taxon>eudicotyledons</taxon>
        <taxon>Gunneridae</taxon>
        <taxon>Pentapetalae</taxon>
        <taxon>rosids</taxon>
        <taxon>fabids</taxon>
        <taxon>Fabales</taxon>
        <taxon>Fabaceae</taxon>
        <taxon>Cercidoideae</taxon>
        <taxon>Cercideae</taxon>
        <taxon>Bauhiniinae</taxon>
        <taxon>Bauhinia</taxon>
    </lineage>
</organism>
<gene>
    <name evidence="1" type="ORF">L6164_001941</name>
</gene>
<reference evidence="1 2" key="1">
    <citation type="journal article" date="2022" name="DNA Res.">
        <title>Chromosomal-level genome assembly of the orchid tree Bauhinia variegata (Leguminosae; Cercidoideae) supports the allotetraploid origin hypothesis of Bauhinia.</title>
        <authorList>
            <person name="Zhong Y."/>
            <person name="Chen Y."/>
            <person name="Zheng D."/>
            <person name="Pang J."/>
            <person name="Liu Y."/>
            <person name="Luo S."/>
            <person name="Meng S."/>
            <person name="Qian L."/>
            <person name="Wei D."/>
            <person name="Dai S."/>
            <person name="Zhou R."/>
        </authorList>
    </citation>
    <scope>NUCLEOTIDE SEQUENCE [LARGE SCALE GENOMIC DNA]</scope>
    <source>
        <strain evidence="1">BV-YZ2020</strain>
    </source>
</reference>
<dbReference type="Proteomes" id="UP000828941">
    <property type="component" value="Chromosome 1"/>
</dbReference>
<protein>
    <submittedName>
        <fullName evidence="1">Uncharacterized protein</fullName>
    </submittedName>
</protein>
<name>A0ACB9QB73_BAUVA</name>
<evidence type="ECO:0000313" key="1">
    <source>
        <dbReference type="EMBL" id="KAI4358032.1"/>
    </source>
</evidence>